<evidence type="ECO:0000256" key="7">
    <source>
        <dbReference type="ARBA" id="ARBA00023033"/>
    </source>
</evidence>
<dbReference type="GO" id="GO:0004499">
    <property type="term" value="F:N,N-dimethylaniline monooxygenase activity"/>
    <property type="evidence" value="ECO:0007669"/>
    <property type="project" value="InterPro"/>
</dbReference>
<dbReference type="AlphaFoldDB" id="A0A6G7VJ83"/>
<keyword evidence="9" id="KW-1185">Reference proteome</keyword>
<evidence type="ECO:0000313" key="8">
    <source>
        <dbReference type="EMBL" id="QIK40064.1"/>
    </source>
</evidence>
<evidence type="ECO:0000256" key="3">
    <source>
        <dbReference type="ARBA" id="ARBA00022630"/>
    </source>
</evidence>
<dbReference type="KEGG" id="mon:G8E03_04380"/>
<proteinExistence type="inferred from homology"/>
<keyword evidence="4" id="KW-0274">FAD</keyword>
<keyword evidence="6" id="KW-0560">Oxidoreductase</keyword>
<dbReference type="GO" id="GO:0050661">
    <property type="term" value="F:NADP binding"/>
    <property type="evidence" value="ECO:0007669"/>
    <property type="project" value="InterPro"/>
</dbReference>
<gene>
    <name evidence="8" type="ORF">G8E03_04380</name>
</gene>
<evidence type="ECO:0000256" key="2">
    <source>
        <dbReference type="ARBA" id="ARBA00010139"/>
    </source>
</evidence>
<dbReference type="PANTHER" id="PTHR43872">
    <property type="entry name" value="MONOOXYGENASE, PUTATIVE (AFU_ORTHOLOGUE AFUA_8G02570)-RELATED"/>
    <property type="match status" value="1"/>
</dbReference>
<dbReference type="InterPro" id="IPR051820">
    <property type="entry name" value="FAD-binding_MO"/>
</dbReference>
<sequence length="485" mass="53123">MPDADVIIVGAGLSGICAASLLSAKRPADRVIVLEARDAIGGTWDLFRYPGIRSDSDMHTLGYSFRPWRGQKAITDGGSILSYIRDTAREQDVERLIRFGHRLLAANWDGVAQHWALRVQTPEGQITLTTRFLLGCTGYYDYEAGYQPDFAGQEDFAGPLVHPQHWPEGLDWHGKRIAVIGSGATAITLVPELARKAAHVSMIQRIPSYVAGMPARDRLGDRVKRILPERAAYAAIRWKNILLGMGTYQATQLWPGFIGRLLARKAAERSGTDPADFHAPYGPWEQRLCLAPDGDLFDALRTGRASITTGQIAGFAPDGVRMESGDLIRADVIVVATGLRMRLGGGAALSLDGAVLRFADHVSYKGAMLSGVPNFAQMFGYTNASWTLKCELIARWVIRLLNRMEAVGATVATPVSPQDLKLRSAVPLSSGYVQRAHGSLPMQGDRGPWRVHQNYLRDVYAFRYAPVDDGAMVLSTMDQSFSTRA</sequence>
<reference evidence="8 9" key="1">
    <citation type="submission" date="2020-03" db="EMBL/GenBank/DDBJ databases">
        <title>Complete genome sequence of Monaibacterium sp. ALG8 with diverse plasmids.</title>
        <authorList>
            <person name="Sun C."/>
        </authorList>
    </citation>
    <scope>NUCLEOTIDE SEQUENCE [LARGE SCALE GENOMIC DNA]</scope>
    <source>
        <strain evidence="8 9">ALG8</strain>
    </source>
</reference>
<comment type="similarity">
    <text evidence="2">Belongs to the FAD-binding monooxygenase family.</text>
</comment>
<name>A0A6G7VJ83_9RHOB</name>
<dbReference type="EMBL" id="CP049811">
    <property type="protein sequence ID" value="QIK40064.1"/>
    <property type="molecule type" value="Genomic_DNA"/>
</dbReference>
<dbReference type="GO" id="GO:0050660">
    <property type="term" value="F:flavin adenine dinucleotide binding"/>
    <property type="evidence" value="ECO:0007669"/>
    <property type="project" value="InterPro"/>
</dbReference>
<dbReference type="Proteomes" id="UP000500791">
    <property type="component" value="Chromosome"/>
</dbReference>
<keyword evidence="3" id="KW-0285">Flavoprotein</keyword>
<dbReference type="Pfam" id="PF00743">
    <property type="entry name" value="FMO-like"/>
    <property type="match status" value="1"/>
</dbReference>
<dbReference type="Pfam" id="PF13450">
    <property type="entry name" value="NAD_binding_8"/>
    <property type="match status" value="1"/>
</dbReference>
<accession>A0A6G7VJ83</accession>
<dbReference type="InterPro" id="IPR020946">
    <property type="entry name" value="Flavin_mOase-like"/>
</dbReference>
<protein>
    <submittedName>
        <fullName evidence="8">NAD(P)/FAD-dependent oxidoreductase</fullName>
    </submittedName>
</protein>
<evidence type="ECO:0000256" key="1">
    <source>
        <dbReference type="ARBA" id="ARBA00001974"/>
    </source>
</evidence>
<keyword evidence="7" id="KW-0503">Monooxygenase</keyword>
<evidence type="ECO:0000256" key="4">
    <source>
        <dbReference type="ARBA" id="ARBA00022827"/>
    </source>
</evidence>
<comment type="cofactor">
    <cofactor evidence="1">
        <name>FAD</name>
        <dbReference type="ChEBI" id="CHEBI:57692"/>
    </cofactor>
</comment>
<keyword evidence="5" id="KW-0521">NADP</keyword>
<dbReference type="SUPFAM" id="SSF51905">
    <property type="entry name" value="FAD/NAD(P)-binding domain"/>
    <property type="match status" value="1"/>
</dbReference>
<evidence type="ECO:0000256" key="6">
    <source>
        <dbReference type="ARBA" id="ARBA00023002"/>
    </source>
</evidence>
<evidence type="ECO:0000313" key="9">
    <source>
        <dbReference type="Proteomes" id="UP000500791"/>
    </source>
</evidence>
<organism evidence="8 9">
    <name type="scientific">Pontivivens nitratireducens</name>
    <dbReference type="NCBI Taxonomy" id="2758038"/>
    <lineage>
        <taxon>Bacteria</taxon>
        <taxon>Pseudomonadati</taxon>
        <taxon>Pseudomonadota</taxon>
        <taxon>Alphaproteobacteria</taxon>
        <taxon>Rhodobacterales</taxon>
        <taxon>Paracoccaceae</taxon>
        <taxon>Pontivivens</taxon>
    </lineage>
</organism>
<dbReference type="FunFam" id="3.50.50.60:FF:000228">
    <property type="entry name" value="FAD-containing monooxygenase EthA"/>
    <property type="match status" value="1"/>
</dbReference>
<dbReference type="InterPro" id="IPR036188">
    <property type="entry name" value="FAD/NAD-bd_sf"/>
</dbReference>
<evidence type="ECO:0000256" key="5">
    <source>
        <dbReference type="ARBA" id="ARBA00022857"/>
    </source>
</evidence>
<dbReference type="PANTHER" id="PTHR43872:SF1">
    <property type="entry name" value="MONOOXYGENASE, PUTATIVE (AFU_ORTHOLOGUE AFUA_8G02570)-RELATED"/>
    <property type="match status" value="1"/>
</dbReference>
<dbReference type="Gene3D" id="3.50.50.60">
    <property type="entry name" value="FAD/NAD(P)-binding domain"/>
    <property type="match status" value="2"/>
</dbReference>